<dbReference type="InterPro" id="IPR000847">
    <property type="entry name" value="LysR_HTH_N"/>
</dbReference>
<dbReference type="CDD" id="cd08422">
    <property type="entry name" value="PBP2_CrgA_like"/>
    <property type="match status" value="1"/>
</dbReference>
<evidence type="ECO:0000313" key="6">
    <source>
        <dbReference type="EMBL" id="MDM5071987.1"/>
    </source>
</evidence>
<dbReference type="Proteomes" id="UP001168107">
    <property type="component" value="Unassembled WGS sequence"/>
</dbReference>
<organism evidence="6 7">
    <name type="scientific">Aeromonas bestiarum</name>
    <dbReference type="NCBI Taxonomy" id="105751"/>
    <lineage>
        <taxon>Bacteria</taxon>
        <taxon>Pseudomonadati</taxon>
        <taxon>Pseudomonadota</taxon>
        <taxon>Gammaproteobacteria</taxon>
        <taxon>Aeromonadales</taxon>
        <taxon>Aeromonadaceae</taxon>
        <taxon>Aeromonas</taxon>
    </lineage>
</organism>
<proteinExistence type="inferred from homology"/>
<accession>A0ABT7PY25</accession>
<reference evidence="6" key="1">
    <citation type="submission" date="2024-05" db="EMBL/GenBank/DDBJ databases">
        <title>WGS of Aeromonas isolates.</title>
        <authorList>
            <person name="Lee H."/>
        </authorList>
    </citation>
    <scope>NUCLEOTIDE SEQUENCE</scope>
    <source>
        <strain evidence="6">SU58-3</strain>
    </source>
</reference>
<comment type="caution">
    <text evidence="6">The sequence shown here is derived from an EMBL/GenBank/DDBJ whole genome shotgun (WGS) entry which is preliminary data.</text>
</comment>
<comment type="similarity">
    <text evidence="1">Belongs to the LysR transcriptional regulatory family.</text>
</comment>
<keyword evidence="4" id="KW-0804">Transcription</keyword>
<gene>
    <name evidence="6" type="ORF">OB935_09030</name>
</gene>
<evidence type="ECO:0000259" key="5">
    <source>
        <dbReference type="PROSITE" id="PS50931"/>
    </source>
</evidence>
<dbReference type="RefSeq" id="WP_290018171.1">
    <property type="nucleotide sequence ID" value="NZ_JAOPLL010000003.1"/>
</dbReference>
<dbReference type="PANTHER" id="PTHR30537">
    <property type="entry name" value="HTH-TYPE TRANSCRIPTIONAL REGULATOR"/>
    <property type="match status" value="1"/>
</dbReference>
<evidence type="ECO:0000256" key="3">
    <source>
        <dbReference type="ARBA" id="ARBA00023125"/>
    </source>
</evidence>
<dbReference type="Gene3D" id="1.10.10.10">
    <property type="entry name" value="Winged helix-like DNA-binding domain superfamily/Winged helix DNA-binding domain"/>
    <property type="match status" value="1"/>
</dbReference>
<evidence type="ECO:0000313" key="7">
    <source>
        <dbReference type="Proteomes" id="UP001168107"/>
    </source>
</evidence>
<dbReference type="SUPFAM" id="SSF53850">
    <property type="entry name" value="Periplasmic binding protein-like II"/>
    <property type="match status" value="1"/>
</dbReference>
<dbReference type="InterPro" id="IPR036388">
    <property type="entry name" value="WH-like_DNA-bd_sf"/>
</dbReference>
<keyword evidence="2" id="KW-0805">Transcription regulation</keyword>
<evidence type="ECO:0000256" key="2">
    <source>
        <dbReference type="ARBA" id="ARBA00023015"/>
    </source>
</evidence>
<sequence length="319" mass="34400">MEISQRVRAILSFVQAVDAGSFAAAGRALGISSAAVSKNVASLEQALGVRLMNRTTRTLNLTDEGAVFLRQARIALEALDAAVDVLAEQRVEISGHVRISCSAGFGREHLLPVLPALQQRYPALTVEVDFDDRVIDLVRDGYDLALRGGQIVDSALVSRPICRLPMALVASPDYLARSGVPATPEALRSHRLIVRRFLGGKASPWQFRDAQGNQTALELDGAVLTLSAPEALVQAAALGMGVAQVGLHTAWPYLRDGRLKALLPGIHHPGNYEMVLQYPHRALMAPRVRATIDHLLAVFASDAALHVPLHALEEYACRP</sequence>
<keyword evidence="7" id="KW-1185">Reference proteome</keyword>
<dbReference type="Gene3D" id="3.40.190.290">
    <property type="match status" value="1"/>
</dbReference>
<dbReference type="InterPro" id="IPR005119">
    <property type="entry name" value="LysR_subst-bd"/>
</dbReference>
<dbReference type="Pfam" id="PF03466">
    <property type="entry name" value="LysR_substrate"/>
    <property type="match status" value="1"/>
</dbReference>
<keyword evidence="3" id="KW-0238">DNA-binding</keyword>
<dbReference type="SUPFAM" id="SSF46785">
    <property type="entry name" value="Winged helix' DNA-binding domain"/>
    <property type="match status" value="1"/>
</dbReference>
<evidence type="ECO:0000256" key="4">
    <source>
        <dbReference type="ARBA" id="ARBA00023163"/>
    </source>
</evidence>
<dbReference type="InterPro" id="IPR058163">
    <property type="entry name" value="LysR-type_TF_proteobact-type"/>
</dbReference>
<evidence type="ECO:0000256" key="1">
    <source>
        <dbReference type="ARBA" id="ARBA00009437"/>
    </source>
</evidence>
<feature type="domain" description="HTH lysR-type" evidence="5">
    <location>
        <begin position="1"/>
        <end position="62"/>
    </location>
</feature>
<dbReference type="PANTHER" id="PTHR30537:SF5">
    <property type="entry name" value="HTH-TYPE TRANSCRIPTIONAL ACTIVATOR TTDR-RELATED"/>
    <property type="match status" value="1"/>
</dbReference>
<dbReference type="PROSITE" id="PS50931">
    <property type="entry name" value="HTH_LYSR"/>
    <property type="match status" value="1"/>
</dbReference>
<dbReference type="InterPro" id="IPR036390">
    <property type="entry name" value="WH_DNA-bd_sf"/>
</dbReference>
<protein>
    <submittedName>
        <fullName evidence="6">LysR family transcriptional regulator</fullName>
    </submittedName>
</protein>
<dbReference type="EMBL" id="JAOPLL010000003">
    <property type="protein sequence ID" value="MDM5071987.1"/>
    <property type="molecule type" value="Genomic_DNA"/>
</dbReference>
<name>A0ABT7PY25_9GAMM</name>
<dbReference type="Pfam" id="PF00126">
    <property type="entry name" value="HTH_1"/>
    <property type="match status" value="1"/>
</dbReference>